<name>Q0W1P0_METAR</name>
<protein>
    <submittedName>
        <fullName evidence="1">Uncharacterized protein</fullName>
    </submittedName>
</protein>
<proteinExistence type="predicted"/>
<organism evidence="1 2">
    <name type="scientific">Methanocella arvoryzae (strain DSM 22066 / NBRC 105507 / MRE50)</name>
    <dbReference type="NCBI Taxonomy" id="351160"/>
    <lineage>
        <taxon>Archaea</taxon>
        <taxon>Methanobacteriati</taxon>
        <taxon>Methanobacteriota</taxon>
        <taxon>Stenosarchaea group</taxon>
        <taxon>Methanomicrobia</taxon>
        <taxon>Methanocellales</taxon>
        <taxon>Methanocellaceae</taxon>
        <taxon>Methanocella</taxon>
    </lineage>
</organism>
<gene>
    <name evidence="1" type="ORF">RCIX2656</name>
</gene>
<dbReference type="EMBL" id="AM114193">
    <property type="protein sequence ID" value="CAJ37703.1"/>
    <property type="molecule type" value="Genomic_DNA"/>
</dbReference>
<dbReference type="Proteomes" id="UP000000663">
    <property type="component" value="Chromosome"/>
</dbReference>
<dbReference type="PROSITE" id="PS51257">
    <property type="entry name" value="PROKAR_LIPOPROTEIN"/>
    <property type="match status" value="1"/>
</dbReference>
<dbReference type="GeneID" id="5144971"/>
<dbReference type="RefSeq" id="WP_012034882.1">
    <property type="nucleotide sequence ID" value="NC_009464.1"/>
</dbReference>
<dbReference type="KEGG" id="rci:RCIX2656"/>
<accession>Q0W1P0</accession>
<evidence type="ECO:0000313" key="1">
    <source>
        <dbReference type="EMBL" id="CAJ37703.1"/>
    </source>
</evidence>
<sequence length="127" mass="14628">MSDVKKIKAFVQNVLGCGCSEEVFRIIEETPAEYKGVGYSRINVGNRLLVYVFRTDDEAFALEQMEEIIRAGLADRDRHSFNRFRLVYAMRRHEELRDIVEKAFGSLKTDDRTHIHVVDAGTADFGR</sequence>
<evidence type="ECO:0000313" key="2">
    <source>
        <dbReference type="Proteomes" id="UP000000663"/>
    </source>
</evidence>
<dbReference type="AlphaFoldDB" id="Q0W1P0"/>
<dbReference type="OrthoDB" id="147721at2157"/>
<dbReference type="eggNOG" id="arCOG11656">
    <property type="taxonomic scope" value="Archaea"/>
</dbReference>
<reference evidence="1 2" key="1">
    <citation type="journal article" date="2006" name="Science">
        <title>Genome of rice cluster I archaea -- the key methane producers in the rice rhizosphere.</title>
        <authorList>
            <person name="Erkel C."/>
            <person name="Kube M."/>
            <person name="Reinhardt R."/>
            <person name="Liesack W."/>
        </authorList>
    </citation>
    <scope>NUCLEOTIDE SEQUENCE [LARGE SCALE GENOMIC DNA]</scope>
    <source>
        <strain evidence="2">DSM 22066 / NBRC 105507 / MRE50</strain>
    </source>
</reference>
<keyword evidence="2" id="KW-1185">Reference proteome</keyword>